<name>A0A975S048_9RHOB</name>
<protein>
    <submittedName>
        <fullName evidence="1">Uncharacterized protein</fullName>
    </submittedName>
</protein>
<gene>
    <name evidence="1" type="ORF">KM031_10125</name>
</gene>
<evidence type="ECO:0000313" key="1">
    <source>
        <dbReference type="EMBL" id="QWK89227.1"/>
    </source>
</evidence>
<keyword evidence="2" id="KW-1185">Reference proteome</keyword>
<dbReference type="AlphaFoldDB" id="A0A975S048"/>
<dbReference type="RefSeq" id="WP_215505759.1">
    <property type="nucleotide sequence ID" value="NZ_CP076361.1"/>
</dbReference>
<sequence length="76" mass="8737">MAPRREKPPLELACRALCRLRGQPEDTRWHGAPMWHSVVHEAMVVLEAALPKEELHRLVPGYPFPDLYDPKQRADG</sequence>
<organism evidence="1 2">
    <name type="scientific">Gemmobacter fulvus</name>
    <dbReference type="NCBI Taxonomy" id="2840474"/>
    <lineage>
        <taxon>Bacteria</taxon>
        <taxon>Pseudomonadati</taxon>
        <taxon>Pseudomonadota</taxon>
        <taxon>Alphaproteobacteria</taxon>
        <taxon>Rhodobacterales</taxon>
        <taxon>Paracoccaceae</taxon>
        <taxon>Gemmobacter</taxon>
    </lineage>
</organism>
<dbReference type="EMBL" id="CP076361">
    <property type="protein sequence ID" value="QWK89227.1"/>
    <property type="molecule type" value="Genomic_DNA"/>
</dbReference>
<accession>A0A975S048</accession>
<dbReference type="Proteomes" id="UP000679352">
    <property type="component" value="Chromosome"/>
</dbReference>
<proteinExistence type="predicted"/>
<dbReference type="KEGG" id="gfu:KM031_10125"/>
<reference evidence="1" key="1">
    <citation type="submission" date="2021-06" db="EMBL/GenBank/DDBJ databases">
        <title>Direct submission.</title>
        <authorList>
            <person name="Lee C.-S."/>
            <person name="Jin L."/>
        </authorList>
    </citation>
    <scope>NUCLEOTIDE SEQUENCE</scope>
    <source>
        <strain evidence="1">Con5</strain>
    </source>
</reference>
<evidence type="ECO:0000313" key="2">
    <source>
        <dbReference type="Proteomes" id="UP000679352"/>
    </source>
</evidence>